<evidence type="ECO:0000259" key="2">
    <source>
        <dbReference type="Pfam" id="PF14230"/>
    </source>
</evidence>
<dbReference type="InterPro" id="IPR025637">
    <property type="entry name" value="DUF4333"/>
</dbReference>
<reference evidence="3 4" key="1">
    <citation type="submission" date="2024-06" db="EMBL/GenBank/DDBJ databases">
        <title>The Natural Products Discovery Center: Release of the First 8490 Sequenced Strains for Exploring Actinobacteria Biosynthetic Diversity.</title>
        <authorList>
            <person name="Kalkreuter E."/>
            <person name="Kautsar S.A."/>
            <person name="Yang D."/>
            <person name="Bader C.D."/>
            <person name="Teijaro C.N."/>
            <person name="Fluegel L."/>
            <person name="Davis C.M."/>
            <person name="Simpson J.R."/>
            <person name="Lauterbach L."/>
            <person name="Steele A.D."/>
            <person name="Gui C."/>
            <person name="Meng S."/>
            <person name="Li G."/>
            <person name="Viehrig K."/>
            <person name="Ye F."/>
            <person name="Su P."/>
            <person name="Kiefer A.F."/>
            <person name="Nichols A."/>
            <person name="Cepeda A.J."/>
            <person name="Yan W."/>
            <person name="Fan B."/>
            <person name="Jiang Y."/>
            <person name="Adhikari A."/>
            <person name="Zheng C.-J."/>
            <person name="Schuster L."/>
            <person name="Cowan T.M."/>
            <person name="Smanski M.J."/>
            <person name="Chevrette M.G."/>
            <person name="De Carvalho L.P.S."/>
            <person name="Shen B."/>
        </authorList>
    </citation>
    <scope>NUCLEOTIDE SEQUENCE [LARGE SCALE GENOMIC DNA]</scope>
    <source>
        <strain evidence="3 4">NPDC050403</strain>
    </source>
</reference>
<dbReference type="Proteomes" id="UP001551695">
    <property type="component" value="Unassembled WGS sequence"/>
</dbReference>
<evidence type="ECO:0000256" key="1">
    <source>
        <dbReference type="SAM" id="SignalP"/>
    </source>
</evidence>
<sequence length="101" mass="10534">MKKFGLIALPLLACALAACSVSVGSDPKIEETALEKSVKQTLTEKVGQEPDSIDCPGDLEGTVGTTMRCTLSAGGEQIGLTVTVTTVEDDTVNYNVEVDQS</sequence>
<comment type="caution">
    <text evidence="3">The sequence shown here is derived from an EMBL/GenBank/DDBJ whole genome shotgun (WGS) entry which is preliminary data.</text>
</comment>
<protein>
    <submittedName>
        <fullName evidence="3">DUF4333 domain-containing protein</fullName>
    </submittedName>
</protein>
<feature type="signal peptide" evidence="1">
    <location>
        <begin position="1"/>
        <end position="20"/>
    </location>
</feature>
<keyword evidence="1" id="KW-0732">Signal</keyword>
<feature type="domain" description="DUF4333" evidence="2">
    <location>
        <begin position="15"/>
        <end position="88"/>
    </location>
</feature>
<dbReference type="EMBL" id="JBFAKC010000013">
    <property type="protein sequence ID" value="MEV0711064.1"/>
    <property type="molecule type" value="Genomic_DNA"/>
</dbReference>
<gene>
    <name evidence="3" type="ORF">AB0I48_26205</name>
</gene>
<organism evidence="3 4">
    <name type="scientific">Nocardia aurea</name>
    <dbReference type="NCBI Taxonomy" id="2144174"/>
    <lineage>
        <taxon>Bacteria</taxon>
        <taxon>Bacillati</taxon>
        <taxon>Actinomycetota</taxon>
        <taxon>Actinomycetes</taxon>
        <taxon>Mycobacteriales</taxon>
        <taxon>Nocardiaceae</taxon>
        <taxon>Nocardia</taxon>
    </lineage>
</organism>
<dbReference type="PROSITE" id="PS51257">
    <property type="entry name" value="PROKAR_LIPOPROTEIN"/>
    <property type="match status" value="1"/>
</dbReference>
<evidence type="ECO:0000313" key="4">
    <source>
        <dbReference type="Proteomes" id="UP001551695"/>
    </source>
</evidence>
<dbReference type="RefSeq" id="WP_157978711.1">
    <property type="nucleotide sequence ID" value="NZ_JBEXKW010000006.1"/>
</dbReference>
<name>A0ABV3G048_9NOCA</name>
<feature type="chain" id="PRO_5046278388" evidence="1">
    <location>
        <begin position="21"/>
        <end position="101"/>
    </location>
</feature>
<accession>A0ABV3G048</accession>
<evidence type="ECO:0000313" key="3">
    <source>
        <dbReference type="EMBL" id="MEV0711064.1"/>
    </source>
</evidence>
<proteinExistence type="predicted"/>
<dbReference type="Pfam" id="PF14230">
    <property type="entry name" value="DUF4333"/>
    <property type="match status" value="1"/>
</dbReference>
<keyword evidence="4" id="KW-1185">Reference proteome</keyword>